<proteinExistence type="predicted"/>
<reference evidence="2 3" key="1">
    <citation type="journal article" date="2013" name="Front. Plant Sci.">
        <title>The Reference Genome of the Halophytic Plant Eutrema salsugineum.</title>
        <authorList>
            <person name="Yang R."/>
            <person name="Jarvis D.E."/>
            <person name="Chen H."/>
            <person name="Beilstein M.A."/>
            <person name="Grimwood J."/>
            <person name="Jenkins J."/>
            <person name="Shu S."/>
            <person name="Prochnik S."/>
            <person name="Xin M."/>
            <person name="Ma C."/>
            <person name="Schmutz J."/>
            <person name="Wing R.A."/>
            <person name="Mitchell-Olds T."/>
            <person name="Schumaker K.S."/>
            <person name="Wang X."/>
        </authorList>
    </citation>
    <scope>NUCLEOTIDE SEQUENCE [LARGE SCALE GENOMIC DNA]</scope>
</reference>
<organism evidence="2 3">
    <name type="scientific">Eutrema salsugineum</name>
    <name type="common">Saltwater cress</name>
    <name type="synonym">Sisymbrium salsugineum</name>
    <dbReference type="NCBI Taxonomy" id="72664"/>
    <lineage>
        <taxon>Eukaryota</taxon>
        <taxon>Viridiplantae</taxon>
        <taxon>Streptophyta</taxon>
        <taxon>Embryophyta</taxon>
        <taxon>Tracheophyta</taxon>
        <taxon>Spermatophyta</taxon>
        <taxon>Magnoliopsida</taxon>
        <taxon>eudicotyledons</taxon>
        <taxon>Gunneridae</taxon>
        <taxon>Pentapetalae</taxon>
        <taxon>rosids</taxon>
        <taxon>malvids</taxon>
        <taxon>Brassicales</taxon>
        <taxon>Brassicaceae</taxon>
        <taxon>Eutremeae</taxon>
        <taxon>Eutrema</taxon>
    </lineage>
</organism>
<name>V4L9P1_EUTSA</name>
<dbReference type="Gramene" id="ESQ39072">
    <property type="protein sequence ID" value="ESQ39072"/>
    <property type="gene ID" value="EUTSA_v100017790mg"/>
</dbReference>
<evidence type="ECO:0000313" key="3">
    <source>
        <dbReference type="Proteomes" id="UP000030689"/>
    </source>
</evidence>
<evidence type="ECO:0000313" key="2">
    <source>
        <dbReference type="EMBL" id="ESQ39072.1"/>
    </source>
</evidence>
<sequence>LRSNSVGKRKRAEVENTPVKRAPGRPQKKAVEAAATATASASGKRGRESGSTGKDNKQPKKRSRR</sequence>
<dbReference type="EMBL" id="KI517481">
    <property type="protein sequence ID" value="ESQ39072.1"/>
    <property type="molecule type" value="Genomic_DNA"/>
</dbReference>
<keyword evidence="3" id="KW-1185">Reference proteome</keyword>
<protein>
    <submittedName>
        <fullName evidence="2">Uncharacterized protein</fullName>
    </submittedName>
</protein>
<gene>
    <name evidence="2" type="ORF">EUTSA_v100017790mg</name>
</gene>
<evidence type="ECO:0000256" key="1">
    <source>
        <dbReference type="SAM" id="MobiDB-lite"/>
    </source>
</evidence>
<feature type="region of interest" description="Disordered" evidence="1">
    <location>
        <begin position="1"/>
        <end position="65"/>
    </location>
</feature>
<dbReference type="Proteomes" id="UP000030689">
    <property type="component" value="Unassembled WGS sequence"/>
</dbReference>
<accession>V4L9P1</accession>
<feature type="non-terminal residue" evidence="2">
    <location>
        <position position="1"/>
    </location>
</feature>
<dbReference type="AlphaFoldDB" id="V4L9P1"/>
<feature type="compositionally biased region" description="Low complexity" evidence="1">
    <location>
        <begin position="33"/>
        <end position="42"/>
    </location>
</feature>
<dbReference type="KEGG" id="eus:EUTSA_v100017790m"/>